<feature type="region of interest" description="Disordered" evidence="1">
    <location>
        <begin position="11"/>
        <end position="76"/>
    </location>
</feature>
<keyword evidence="2" id="KW-1133">Transmembrane helix</keyword>
<proteinExistence type="predicted"/>
<feature type="transmembrane region" description="Helical" evidence="2">
    <location>
        <begin position="159"/>
        <end position="176"/>
    </location>
</feature>
<keyword evidence="2" id="KW-0472">Membrane</keyword>
<reference evidence="3 4" key="1">
    <citation type="journal article" date="2018" name="IMA Fungus">
        <title>IMA Genome-F 9: Draft genome sequence of Annulohypoxylon stygium, Aspergillus mulundensis, Berkeleyomyces basicola (syn. Thielaviopsis basicola), Ceratocystis smalleyi, two Cercospora beticola strains, Coleophoma cylindrospora, Fusarium fracticaudum, Phialophora cf. hyalina, and Morchella septimelata.</title>
        <authorList>
            <person name="Wingfield B.D."/>
            <person name="Bills G.F."/>
            <person name="Dong Y."/>
            <person name="Huang W."/>
            <person name="Nel W.J."/>
            <person name="Swalarsk-Parry B.S."/>
            <person name="Vaghefi N."/>
            <person name="Wilken P.M."/>
            <person name="An Z."/>
            <person name="de Beer Z.W."/>
            <person name="De Vos L."/>
            <person name="Chen L."/>
            <person name="Duong T.A."/>
            <person name="Gao Y."/>
            <person name="Hammerbacher A."/>
            <person name="Kikkert J.R."/>
            <person name="Li Y."/>
            <person name="Li H."/>
            <person name="Li K."/>
            <person name="Li Q."/>
            <person name="Liu X."/>
            <person name="Ma X."/>
            <person name="Naidoo K."/>
            <person name="Pethybridge S.J."/>
            <person name="Sun J."/>
            <person name="Steenkamp E.T."/>
            <person name="van der Nest M.A."/>
            <person name="van Wyk S."/>
            <person name="Wingfield M.J."/>
            <person name="Xiong C."/>
            <person name="Yue Q."/>
            <person name="Zhang X."/>
        </authorList>
    </citation>
    <scope>NUCLEOTIDE SEQUENCE [LARGE SCALE GENOMIC DNA]</scope>
    <source>
        <strain evidence="3 4">BP6252</strain>
    </source>
</reference>
<dbReference type="Proteomes" id="UP000256645">
    <property type="component" value="Unassembled WGS sequence"/>
</dbReference>
<dbReference type="OrthoDB" id="3596604at2759"/>
<accession>A0A3D8QSQ2</accession>
<feature type="compositionally biased region" description="Polar residues" evidence="1">
    <location>
        <begin position="51"/>
        <end position="70"/>
    </location>
</feature>
<evidence type="ECO:0000256" key="2">
    <source>
        <dbReference type="SAM" id="Phobius"/>
    </source>
</evidence>
<feature type="transmembrane region" description="Helical" evidence="2">
    <location>
        <begin position="118"/>
        <end position="139"/>
    </location>
</feature>
<name>A0A3D8QSQ2_9HELO</name>
<keyword evidence="2" id="KW-0812">Transmembrane</keyword>
<feature type="transmembrane region" description="Helical" evidence="2">
    <location>
        <begin position="533"/>
        <end position="556"/>
    </location>
</feature>
<evidence type="ECO:0000313" key="3">
    <source>
        <dbReference type="EMBL" id="RDW64807.1"/>
    </source>
</evidence>
<comment type="caution">
    <text evidence="3">The sequence shown here is derived from an EMBL/GenBank/DDBJ whole genome shotgun (WGS) entry which is preliminary data.</text>
</comment>
<feature type="transmembrane region" description="Helical" evidence="2">
    <location>
        <begin position="221"/>
        <end position="245"/>
    </location>
</feature>
<organism evidence="3 4">
    <name type="scientific">Coleophoma cylindrospora</name>
    <dbReference type="NCBI Taxonomy" id="1849047"/>
    <lineage>
        <taxon>Eukaryota</taxon>
        <taxon>Fungi</taxon>
        <taxon>Dikarya</taxon>
        <taxon>Ascomycota</taxon>
        <taxon>Pezizomycotina</taxon>
        <taxon>Leotiomycetes</taxon>
        <taxon>Helotiales</taxon>
        <taxon>Dermateaceae</taxon>
        <taxon>Coleophoma</taxon>
    </lineage>
</organism>
<evidence type="ECO:0000313" key="4">
    <source>
        <dbReference type="Proteomes" id="UP000256645"/>
    </source>
</evidence>
<feature type="transmembrane region" description="Helical" evidence="2">
    <location>
        <begin position="491"/>
        <end position="513"/>
    </location>
</feature>
<dbReference type="AlphaFoldDB" id="A0A3D8QSQ2"/>
<dbReference type="EMBL" id="PDLM01000012">
    <property type="protein sequence ID" value="RDW64807.1"/>
    <property type="molecule type" value="Genomic_DNA"/>
</dbReference>
<protein>
    <submittedName>
        <fullName evidence="3">Uncharacterized protein</fullName>
    </submittedName>
</protein>
<evidence type="ECO:0000256" key="1">
    <source>
        <dbReference type="SAM" id="MobiDB-lite"/>
    </source>
</evidence>
<gene>
    <name evidence="3" type="ORF">BP6252_10458</name>
</gene>
<sequence length="623" mass="69462">MAYSHYGHVAPFSPLDNNDPDRRPSYPLPWSPDFDDGDLSAHNGMEMQNGMRDQSSRYNRGSINSTSSTLFPAPGESNEAQSFLDDPLNKLDTNFSGFDNSPPKAPYKDHSGRQLRHLLLGSLVRYLITFALCAAYVLVVREYKRAGVLDETAKKFFNAWTTAISIALGLNIASSFKDMALNMRWPILSSRKRNLLELDLLLGCDSLTMLARLALLSRRPLVILAIAAWLFVNILAQAGIAMLNLTYGFEIDTKAVLIRPGNVLIPNMDHFYPLYPEINSNPTIQDEQYIAHLYGSLAYNYLLNDSIYMPNAGDLYRNSNAMLWYDRDQNSMKFVFSDSPLSGLGAFSIYTNRTIEVTYACSAHEVTKNGNGSSNNIIVKDIGEVFVSHKVPSSITFFTNKNNHCLDGNPRCSVVEAFEASDTEPWYYKCNITMGNTQNDPQNHSYIDDTMAFLATSSIAQVGYVDDLGQEAQIYPKDTLWGSPAKGDQSLMGFTIAAWALGTIAGASLSNPGTTYYGMQPSQGFYLGQNHRYFFYLILVLIVASQLIFCVVVAIFTNRVTVGPHSHLSMSMLLRPIADALYGVSGGEENKVFRNAKKNTLVVYQKGMQDRWQLKMTDISRMA</sequence>
<keyword evidence="4" id="KW-1185">Reference proteome</keyword>